<keyword evidence="1" id="KW-0175">Coiled coil</keyword>
<dbReference type="InterPro" id="IPR011042">
    <property type="entry name" value="6-blade_b-propeller_TolB-like"/>
</dbReference>
<organism evidence="3 4">
    <name type="scientific">Candidatus Falkowbacteria bacterium CG10_big_fil_rev_8_21_14_0_10_39_11</name>
    <dbReference type="NCBI Taxonomy" id="1974565"/>
    <lineage>
        <taxon>Bacteria</taxon>
        <taxon>Candidatus Falkowiibacteriota</taxon>
    </lineage>
</organism>
<sequence length="716" mass="81285">MPENNLLSIKDLTIKNPKKKSDYFCQNFKIFPENKEKHGGFLFGIIELRATNIAQSEKIYTTILNTLKESYYQQILNSPDPTKCNLETIFEFALNKTNQKIIELIQIGQINLIIENLNYFIGIIKPNDDNTNSQLYFTCKGQIHVYVIHKTKKNDFKLISIIDKDTQNNPTNSNDKIKIFSVITSGQLFLHDTIIIMTEIFHNLISPAKILYILSNNSINEAIDYFKVQIRQLKNKNYQDHCTLFLKHEPAINHSQKSDSEKSIANLINTTETTEKLLTPSFAINITKHFKKALTLISKVFSIDPTKPQHGPKYSFSQIITRIRFSLEQLFHRPETKSSTPTEKVSNHISFSPKRIFQSLASKKTTTIIITSIIVFSLLLTGGIMWSKNQTKKNESNVAYENQINSVKDLIADAESSYIYKDQNKSLEYLKNAITELSYLPQATENQQINHQELQSQIKDLKHKLFNIEKISLEQIVTLEINGQQINANQILIINNKIYALGNSKTIAVIDPTNKSLESIINYDTDITMGTSDENGNIRLVSKDNSLLSLQNSNFTKIKTLDSQPNNIQIYNGRLYTLLDGQITKSNDNGAGSESNWLTTTEDLSQASDLTIDGSIYVLTKDGKLLKYYAGDAEAINSPIFDPETNNAEEIFTTPELNNLYISDPANKRIIVVDKQGSTVKQLQFDNLNQIQAITISTDGQIGYVIADHNLYKFSL</sequence>
<dbReference type="Gene3D" id="2.120.10.30">
    <property type="entry name" value="TolB, C-terminal domain"/>
    <property type="match status" value="1"/>
</dbReference>
<evidence type="ECO:0000313" key="4">
    <source>
        <dbReference type="Proteomes" id="UP000229901"/>
    </source>
</evidence>
<protein>
    <submittedName>
        <fullName evidence="3">Uncharacterized protein</fullName>
    </submittedName>
</protein>
<dbReference type="AlphaFoldDB" id="A0A2H0V5L9"/>
<accession>A0A2H0V5L9</accession>
<feature type="transmembrane region" description="Helical" evidence="2">
    <location>
        <begin position="368"/>
        <end position="386"/>
    </location>
</feature>
<evidence type="ECO:0000256" key="2">
    <source>
        <dbReference type="SAM" id="Phobius"/>
    </source>
</evidence>
<feature type="coiled-coil region" evidence="1">
    <location>
        <begin position="444"/>
        <end position="471"/>
    </location>
</feature>
<keyword evidence="2" id="KW-0812">Transmembrane</keyword>
<dbReference type="Proteomes" id="UP000229901">
    <property type="component" value="Unassembled WGS sequence"/>
</dbReference>
<proteinExistence type="predicted"/>
<reference evidence="4" key="1">
    <citation type="submission" date="2017-09" db="EMBL/GenBank/DDBJ databases">
        <title>Depth-based differentiation of microbial function through sediment-hosted aquifers and enrichment of novel symbionts in the deep terrestrial subsurface.</title>
        <authorList>
            <person name="Probst A.J."/>
            <person name="Ladd B."/>
            <person name="Jarett J.K."/>
            <person name="Geller-Mcgrath D.E."/>
            <person name="Sieber C.M.K."/>
            <person name="Emerson J.B."/>
            <person name="Anantharaman K."/>
            <person name="Thomas B.C."/>
            <person name="Malmstrom R."/>
            <person name="Stieglmeier M."/>
            <person name="Klingl A."/>
            <person name="Woyke T."/>
            <person name="Ryan C.M."/>
            <person name="Banfield J.F."/>
        </authorList>
    </citation>
    <scope>NUCLEOTIDE SEQUENCE [LARGE SCALE GENOMIC DNA]</scope>
</reference>
<name>A0A2H0V5L9_9BACT</name>
<dbReference type="SUPFAM" id="SSF63825">
    <property type="entry name" value="YWTD domain"/>
    <property type="match status" value="1"/>
</dbReference>
<comment type="caution">
    <text evidence="3">The sequence shown here is derived from an EMBL/GenBank/DDBJ whole genome shotgun (WGS) entry which is preliminary data.</text>
</comment>
<keyword evidence="2" id="KW-0472">Membrane</keyword>
<gene>
    <name evidence="3" type="ORF">COT97_01600</name>
</gene>
<evidence type="ECO:0000256" key="1">
    <source>
        <dbReference type="SAM" id="Coils"/>
    </source>
</evidence>
<dbReference type="EMBL" id="PFAP01000007">
    <property type="protein sequence ID" value="PIR94383.1"/>
    <property type="molecule type" value="Genomic_DNA"/>
</dbReference>
<keyword evidence="2" id="KW-1133">Transmembrane helix</keyword>
<evidence type="ECO:0000313" key="3">
    <source>
        <dbReference type="EMBL" id="PIR94383.1"/>
    </source>
</evidence>